<dbReference type="OrthoDB" id="5185657at2"/>
<organism evidence="1 2">
    <name type="scientific">Kribbella jiaozuonensis</name>
    <dbReference type="NCBI Taxonomy" id="2575441"/>
    <lineage>
        <taxon>Bacteria</taxon>
        <taxon>Bacillati</taxon>
        <taxon>Actinomycetota</taxon>
        <taxon>Actinomycetes</taxon>
        <taxon>Propionibacteriales</taxon>
        <taxon>Kribbellaceae</taxon>
        <taxon>Kribbella</taxon>
    </lineage>
</organism>
<accession>A0A4U3M2W9</accession>
<dbReference type="EMBL" id="SZPZ01000001">
    <property type="protein sequence ID" value="TKK81616.1"/>
    <property type="molecule type" value="Genomic_DNA"/>
</dbReference>
<dbReference type="RefSeq" id="WP_137252327.1">
    <property type="nucleotide sequence ID" value="NZ_JBHSPQ010000004.1"/>
</dbReference>
<comment type="caution">
    <text evidence="1">The sequence shown here is derived from an EMBL/GenBank/DDBJ whole genome shotgun (WGS) entry which is preliminary data.</text>
</comment>
<name>A0A4U3M2W9_9ACTN</name>
<dbReference type="Proteomes" id="UP000305836">
    <property type="component" value="Unassembled WGS sequence"/>
</dbReference>
<evidence type="ECO:0000313" key="1">
    <source>
        <dbReference type="EMBL" id="TKK81616.1"/>
    </source>
</evidence>
<protein>
    <submittedName>
        <fullName evidence="1">Uncharacterized protein</fullName>
    </submittedName>
</protein>
<proteinExistence type="predicted"/>
<gene>
    <name evidence="1" type="ORF">FDA38_01875</name>
</gene>
<keyword evidence="2" id="KW-1185">Reference proteome</keyword>
<sequence>MKTIKIRDLRGSTLEAHARNGDLVGLTRDRALIAVVIPAGQAWVEHLVDRNWSQVTKEIAAGEAAIAGPGSLPLADEVVSEASEAGEIAGRDEYRPAAGRRRGADELAEVVGLPTAEMLRRLGAQIGPASPDGRQSTKSSTIRVGDLSARRIDAAGQAGELLVLTNDGMQVGIVVPVSQKFVEFLVTQNLSRIMYDARRSELDLAAEESSHL</sequence>
<dbReference type="AlphaFoldDB" id="A0A4U3M2W9"/>
<evidence type="ECO:0000313" key="2">
    <source>
        <dbReference type="Proteomes" id="UP000305836"/>
    </source>
</evidence>
<reference evidence="1 2" key="1">
    <citation type="submission" date="2019-04" db="EMBL/GenBank/DDBJ databases">
        <title>Kribbella sp. NEAU-THZ 27 nov., a novel actinomycete isolated from soil.</title>
        <authorList>
            <person name="Duan L."/>
        </authorList>
    </citation>
    <scope>NUCLEOTIDE SEQUENCE [LARGE SCALE GENOMIC DNA]</scope>
    <source>
        <strain evidence="2">NEAU-THZ27</strain>
    </source>
</reference>